<gene>
    <name evidence="2" type="ordered locus">Tpen_0970</name>
</gene>
<accession>A1RYU0</accession>
<keyword evidence="3" id="KW-1185">Reference proteome</keyword>
<dbReference type="GeneID" id="4600444"/>
<keyword evidence="1" id="KW-0472">Membrane</keyword>
<dbReference type="HOGENOM" id="CLU_2476203_0_0_2"/>
<dbReference type="EnsemblBacteria" id="ABL78370">
    <property type="protein sequence ID" value="ABL78370"/>
    <property type="gene ID" value="Tpen_0970"/>
</dbReference>
<sequence>MSVRASRLLVAVEIAFAALVLLLFWAPWLDDGEVSARLLEEKGVVDGTVRNGTVVCEYKVRWAPFGRVALSCEGGPYYVTFWGQVLP</sequence>
<proteinExistence type="predicted"/>
<dbReference type="KEGG" id="tpe:Tpen_0970"/>
<evidence type="ECO:0000313" key="3">
    <source>
        <dbReference type="Proteomes" id="UP000000641"/>
    </source>
</evidence>
<dbReference type="STRING" id="368408.Tpen_0970"/>
<reference evidence="3" key="1">
    <citation type="journal article" date="2008" name="J. Bacteriol.">
        <title>Genome sequence of Thermofilum pendens reveals an exceptional loss of biosynthetic pathways without genome reduction.</title>
        <authorList>
            <person name="Anderson I."/>
            <person name="Rodriguez J."/>
            <person name="Susanti D."/>
            <person name="Porat I."/>
            <person name="Reich C."/>
            <person name="Ulrich L.E."/>
            <person name="Elkins J.G."/>
            <person name="Mavromatis K."/>
            <person name="Lykidis A."/>
            <person name="Kim E."/>
            <person name="Thompson L.S."/>
            <person name="Nolan M."/>
            <person name="Land M."/>
            <person name="Copeland A."/>
            <person name="Lapidus A."/>
            <person name="Lucas S."/>
            <person name="Detter C."/>
            <person name="Zhulin I.B."/>
            <person name="Olsen G.J."/>
            <person name="Whitman W."/>
            <person name="Mukhopadhyay B."/>
            <person name="Bristow J."/>
            <person name="Kyrpides N."/>
        </authorList>
    </citation>
    <scope>NUCLEOTIDE SEQUENCE [LARGE SCALE GENOMIC DNA]</scope>
    <source>
        <strain evidence="3">DSM 2475 / Hrk 5</strain>
    </source>
</reference>
<keyword evidence="1" id="KW-1133">Transmembrane helix</keyword>
<evidence type="ECO:0000256" key="1">
    <source>
        <dbReference type="SAM" id="Phobius"/>
    </source>
</evidence>
<protein>
    <submittedName>
        <fullName evidence="2">Uncharacterized protein</fullName>
    </submittedName>
</protein>
<dbReference type="AlphaFoldDB" id="A1RYU0"/>
<name>A1RYU0_THEPD</name>
<dbReference type="RefSeq" id="WP_011752635.1">
    <property type="nucleotide sequence ID" value="NC_008698.1"/>
</dbReference>
<feature type="transmembrane region" description="Helical" evidence="1">
    <location>
        <begin position="7"/>
        <end position="28"/>
    </location>
</feature>
<organism evidence="2 3">
    <name type="scientific">Thermofilum pendens (strain DSM 2475 / Hrk 5)</name>
    <dbReference type="NCBI Taxonomy" id="368408"/>
    <lineage>
        <taxon>Archaea</taxon>
        <taxon>Thermoproteota</taxon>
        <taxon>Thermoprotei</taxon>
        <taxon>Thermofilales</taxon>
        <taxon>Thermofilaceae</taxon>
        <taxon>Thermofilum</taxon>
    </lineage>
</organism>
<dbReference type="Proteomes" id="UP000000641">
    <property type="component" value="Chromosome"/>
</dbReference>
<dbReference type="EMBL" id="CP000505">
    <property type="protein sequence ID" value="ABL78370.1"/>
    <property type="molecule type" value="Genomic_DNA"/>
</dbReference>
<keyword evidence="1" id="KW-0812">Transmembrane</keyword>
<evidence type="ECO:0000313" key="2">
    <source>
        <dbReference type="EMBL" id="ABL78370.1"/>
    </source>
</evidence>